<evidence type="ECO:0000256" key="6">
    <source>
        <dbReference type="ARBA" id="ARBA00022842"/>
    </source>
</evidence>
<proteinExistence type="predicted"/>
<gene>
    <name evidence="13" type="ORF">EHUX00137_LOCUS18202</name>
</gene>
<evidence type="ECO:0000256" key="1">
    <source>
        <dbReference type="ARBA" id="ARBA00001936"/>
    </source>
</evidence>
<evidence type="ECO:0000256" key="11">
    <source>
        <dbReference type="ARBA" id="ARBA00048781"/>
    </source>
</evidence>
<dbReference type="GO" id="GO:0006772">
    <property type="term" value="P:thiamine metabolic process"/>
    <property type="evidence" value="ECO:0007669"/>
    <property type="project" value="TreeGrafter"/>
</dbReference>
<evidence type="ECO:0000256" key="5">
    <source>
        <dbReference type="ARBA" id="ARBA00022801"/>
    </source>
</evidence>
<dbReference type="GO" id="GO:0009117">
    <property type="term" value="P:nucleotide metabolic process"/>
    <property type="evidence" value="ECO:0007669"/>
    <property type="project" value="UniProtKB-KW"/>
</dbReference>
<sequence>MLRLLAVGATAAATAAAAYALARRRVARPRVALVASTARQKLLAVAAATGCTVVGCKVPSLVAEQPTGLDETMRGAKNRLSQALATDEAAGADLAVAIESGLLRALSGDEETWVDVAVVIVRDLATGGEAMATSAGVQFPTAAVGEWAEAGAEGTVGEVLSENTGCDKHDPHAALTCARFPRAALLEQAVRVASATLYRSRVALPG</sequence>
<dbReference type="AlphaFoldDB" id="A0A6V2R9R8"/>
<feature type="domain" description="Non-canonical purine NTP phosphatase/PRRC1" evidence="12">
    <location>
        <begin position="47"/>
        <end position="195"/>
    </location>
</feature>
<dbReference type="EC" id="3.6.1.73" evidence="9"/>
<dbReference type="EMBL" id="HBIR01023751">
    <property type="protein sequence ID" value="CAE0550568.1"/>
    <property type="molecule type" value="Transcribed_RNA"/>
</dbReference>
<evidence type="ECO:0000256" key="9">
    <source>
        <dbReference type="ARBA" id="ARBA00038901"/>
    </source>
</evidence>
<dbReference type="GO" id="GO:0103023">
    <property type="term" value="F:ITPase activity"/>
    <property type="evidence" value="ECO:0007669"/>
    <property type="project" value="UniProtKB-EC"/>
</dbReference>
<dbReference type="InterPro" id="IPR050299">
    <property type="entry name" value="YjjX_NTPase"/>
</dbReference>
<evidence type="ECO:0000259" key="12">
    <source>
        <dbReference type="Pfam" id="PF01931"/>
    </source>
</evidence>
<comment type="cofactor">
    <cofactor evidence="1">
        <name>Mn(2+)</name>
        <dbReference type="ChEBI" id="CHEBI:29035"/>
    </cofactor>
</comment>
<dbReference type="InterPro" id="IPR029001">
    <property type="entry name" value="ITPase-like_fam"/>
</dbReference>
<keyword evidence="5" id="KW-0378">Hydrolase</keyword>
<evidence type="ECO:0000256" key="10">
    <source>
        <dbReference type="ARBA" id="ARBA00048174"/>
    </source>
</evidence>
<comment type="cofactor">
    <cofactor evidence="2">
        <name>Mg(2+)</name>
        <dbReference type="ChEBI" id="CHEBI:18420"/>
    </cofactor>
</comment>
<protein>
    <recommendedName>
        <fullName evidence="9">inosine/xanthosine triphosphatase</fullName>
        <ecNumber evidence="9">3.6.1.73</ecNumber>
    </recommendedName>
</protein>
<evidence type="ECO:0000256" key="4">
    <source>
        <dbReference type="ARBA" id="ARBA00022741"/>
    </source>
</evidence>
<evidence type="ECO:0000256" key="2">
    <source>
        <dbReference type="ARBA" id="ARBA00001946"/>
    </source>
</evidence>
<keyword evidence="8" id="KW-0464">Manganese</keyword>
<dbReference type="SUPFAM" id="SSF52972">
    <property type="entry name" value="ITPase-like"/>
    <property type="match status" value="1"/>
</dbReference>
<keyword evidence="6" id="KW-0460">Magnesium</keyword>
<reference evidence="13" key="1">
    <citation type="submission" date="2021-01" db="EMBL/GenBank/DDBJ databases">
        <authorList>
            <person name="Corre E."/>
            <person name="Pelletier E."/>
            <person name="Niang G."/>
            <person name="Scheremetjew M."/>
            <person name="Finn R."/>
            <person name="Kale V."/>
            <person name="Holt S."/>
            <person name="Cochrane G."/>
            <person name="Meng A."/>
            <person name="Brown T."/>
            <person name="Cohen L."/>
        </authorList>
    </citation>
    <scope>NUCLEOTIDE SEQUENCE</scope>
    <source>
        <strain evidence="13">379</strain>
    </source>
</reference>
<evidence type="ECO:0000256" key="8">
    <source>
        <dbReference type="ARBA" id="ARBA00023211"/>
    </source>
</evidence>
<organism evidence="13">
    <name type="scientific">Emiliania huxleyi</name>
    <name type="common">Coccolithophore</name>
    <name type="synonym">Pontosphaera huxleyi</name>
    <dbReference type="NCBI Taxonomy" id="2903"/>
    <lineage>
        <taxon>Eukaryota</taxon>
        <taxon>Haptista</taxon>
        <taxon>Haptophyta</taxon>
        <taxon>Prymnesiophyceae</taxon>
        <taxon>Isochrysidales</taxon>
        <taxon>Noelaerhabdaceae</taxon>
        <taxon>Emiliania</taxon>
    </lineage>
</organism>
<keyword evidence="7" id="KW-0546">Nucleotide metabolism</keyword>
<name>A0A6V2R9R8_EMIHU</name>
<accession>A0A6V2R9R8</accession>
<keyword evidence="3" id="KW-0479">Metal-binding</keyword>
<dbReference type="PANTHER" id="PTHR34699:SF2">
    <property type="entry name" value="NON-CANONICAL PURINE NTP PHOSPHATASE_PRRC1 DOMAIN-CONTAINING PROTEIN"/>
    <property type="match status" value="1"/>
</dbReference>
<dbReference type="Pfam" id="PF01931">
    <property type="entry name" value="NTPase_I-T"/>
    <property type="match status" value="1"/>
</dbReference>
<dbReference type="GO" id="GO:0046872">
    <property type="term" value="F:metal ion binding"/>
    <property type="evidence" value="ECO:0007669"/>
    <property type="project" value="UniProtKB-KW"/>
</dbReference>
<evidence type="ECO:0000313" key="13">
    <source>
        <dbReference type="EMBL" id="CAE0550568.1"/>
    </source>
</evidence>
<keyword evidence="4" id="KW-0547">Nucleotide-binding</keyword>
<comment type="catalytic activity">
    <reaction evidence="10">
        <text>ITP + H2O = IDP + phosphate + H(+)</text>
        <dbReference type="Rhea" id="RHEA:28330"/>
        <dbReference type="ChEBI" id="CHEBI:15377"/>
        <dbReference type="ChEBI" id="CHEBI:15378"/>
        <dbReference type="ChEBI" id="CHEBI:43474"/>
        <dbReference type="ChEBI" id="CHEBI:58280"/>
        <dbReference type="ChEBI" id="CHEBI:61402"/>
        <dbReference type="EC" id="3.6.1.73"/>
    </reaction>
</comment>
<dbReference type="GO" id="GO:0000166">
    <property type="term" value="F:nucleotide binding"/>
    <property type="evidence" value="ECO:0007669"/>
    <property type="project" value="UniProtKB-KW"/>
</dbReference>
<dbReference type="Gene3D" id="3.90.950.10">
    <property type="match status" value="1"/>
</dbReference>
<comment type="catalytic activity">
    <reaction evidence="11">
        <text>XTP + H2O = XDP + phosphate + H(+)</text>
        <dbReference type="Rhea" id="RHEA:28406"/>
        <dbReference type="ChEBI" id="CHEBI:15377"/>
        <dbReference type="ChEBI" id="CHEBI:15378"/>
        <dbReference type="ChEBI" id="CHEBI:43474"/>
        <dbReference type="ChEBI" id="CHEBI:59884"/>
        <dbReference type="ChEBI" id="CHEBI:61314"/>
        <dbReference type="EC" id="3.6.1.73"/>
    </reaction>
</comment>
<dbReference type="PANTHER" id="PTHR34699">
    <property type="match status" value="1"/>
</dbReference>
<dbReference type="InterPro" id="IPR026533">
    <property type="entry name" value="NTPase/PRRC1"/>
</dbReference>
<evidence type="ECO:0000256" key="7">
    <source>
        <dbReference type="ARBA" id="ARBA00023080"/>
    </source>
</evidence>
<evidence type="ECO:0000256" key="3">
    <source>
        <dbReference type="ARBA" id="ARBA00022723"/>
    </source>
</evidence>